<organism evidence="1">
    <name type="scientific">marine sediment metagenome</name>
    <dbReference type="NCBI Taxonomy" id="412755"/>
    <lineage>
        <taxon>unclassified sequences</taxon>
        <taxon>metagenomes</taxon>
        <taxon>ecological metagenomes</taxon>
    </lineage>
</organism>
<accession>A0A0F9RYZ9</accession>
<evidence type="ECO:0000313" key="1">
    <source>
        <dbReference type="EMBL" id="KKN22358.1"/>
    </source>
</evidence>
<reference evidence="1" key="1">
    <citation type="journal article" date="2015" name="Nature">
        <title>Complex archaea that bridge the gap between prokaryotes and eukaryotes.</title>
        <authorList>
            <person name="Spang A."/>
            <person name="Saw J.H."/>
            <person name="Jorgensen S.L."/>
            <person name="Zaremba-Niedzwiedzka K."/>
            <person name="Martijn J."/>
            <person name="Lind A.E."/>
            <person name="van Eijk R."/>
            <person name="Schleper C."/>
            <person name="Guy L."/>
            <person name="Ettema T.J."/>
        </authorList>
    </citation>
    <scope>NUCLEOTIDE SEQUENCE</scope>
</reference>
<comment type="caution">
    <text evidence="1">The sequence shown here is derived from an EMBL/GenBank/DDBJ whole genome shotgun (WGS) entry which is preliminary data.</text>
</comment>
<name>A0A0F9RYZ9_9ZZZZ</name>
<protein>
    <submittedName>
        <fullName evidence="1">Uncharacterized protein</fullName>
    </submittedName>
</protein>
<gene>
    <name evidence="1" type="ORF">LCGC14_0916240</name>
</gene>
<dbReference type="AlphaFoldDB" id="A0A0F9RYZ9"/>
<feature type="non-terminal residue" evidence="1">
    <location>
        <position position="165"/>
    </location>
</feature>
<proteinExistence type="predicted"/>
<dbReference type="EMBL" id="LAZR01003070">
    <property type="protein sequence ID" value="KKN22358.1"/>
    <property type="molecule type" value="Genomic_DNA"/>
</dbReference>
<sequence length="165" mass="18904">MRPIKCREHKEIFEVNGQGQKQWIQNWETYLYLGYKKVVDEVDIISLEDLRAYPVGDTKKVTTVTQIVKGKDPDEPIAPVRKMTVLGTVLNGCEDMAHDIGCTHIIGNGYYWGDYDLFESLGGKSIINLKPKPVSVPSKDFIRKRMDEWINRKGCGGWWIDTGIR</sequence>